<dbReference type="EMBL" id="BLXT01008609">
    <property type="protein sequence ID" value="GFO50431.1"/>
    <property type="molecule type" value="Genomic_DNA"/>
</dbReference>
<evidence type="ECO:0000313" key="2">
    <source>
        <dbReference type="EMBL" id="GFO50431.1"/>
    </source>
</evidence>
<comment type="caution">
    <text evidence="2">The sequence shown here is derived from an EMBL/GenBank/DDBJ whole genome shotgun (WGS) entry which is preliminary data.</text>
</comment>
<feature type="compositionally biased region" description="Polar residues" evidence="1">
    <location>
        <begin position="56"/>
        <end position="81"/>
    </location>
</feature>
<dbReference type="AlphaFoldDB" id="A0AAV4E327"/>
<organism evidence="2 3">
    <name type="scientific">Plakobranchus ocellatus</name>
    <dbReference type="NCBI Taxonomy" id="259542"/>
    <lineage>
        <taxon>Eukaryota</taxon>
        <taxon>Metazoa</taxon>
        <taxon>Spiralia</taxon>
        <taxon>Lophotrochozoa</taxon>
        <taxon>Mollusca</taxon>
        <taxon>Gastropoda</taxon>
        <taxon>Heterobranchia</taxon>
        <taxon>Euthyneura</taxon>
        <taxon>Panpulmonata</taxon>
        <taxon>Sacoglossa</taxon>
        <taxon>Placobranchoidea</taxon>
        <taxon>Plakobranchidae</taxon>
        <taxon>Plakobranchus</taxon>
    </lineage>
</organism>
<reference evidence="2 3" key="1">
    <citation type="journal article" date="2021" name="Elife">
        <title>Chloroplast acquisition without the gene transfer in kleptoplastic sea slugs, Plakobranchus ocellatus.</title>
        <authorList>
            <person name="Maeda T."/>
            <person name="Takahashi S."/>
            <person name="Yoshida T."/>
            <person name="Shimamura S."/>
            <person name="Takaki Y."/>
            <person name="Nagai Y."/>
            <person name="Toyoda A."/>
            <person name="Suzuki Y."/>
            <person name="Arimoto A."/>
            <person name="Ishii H."/>
            <person name="Satoh N."/>
            <person name="Nishiyama T."/>
            <person name="Hasebe M."/>
            <person name="Maruyama T."/>
            <person name="Minagawa J."/>
            <person name="Obokata J."/>
            <person name="Shigenobu S."/>
        </authorList>
    </citation>
    <scope>NUCLEOTIDE SEQUENCE [LARGE SCALE GENOMIC DNA]</scope>
</reference>
<gene>
    <name evidence="2" type="ORF">PoB_007693600</name>
</gene>
<evidence type="ECO:0000313" key="3">
    <source>
        <dbReference type="Proteomes" id="UP000735302"/>
    </source>
</evidence>
<feature type="compositionally biased region" description="Low complexity" evidence="1">
    <location>
        <begin position="42"/>
        <end position="55"/>
    </location>
</feature>
<name>A0AAV4E327_9GAST</name>
<protein>
    <submittedName>
        <fullName evidence="2">Uncharacterized protein</fullName>
    </submittedName>
</protein>
<sequence length="81" mass="8141">MIVYASAGTVKQPTPACLPALAPGDPWPFPAGSPVHSGGSGPCYSSYPSPSPSSSAAATSRTNGNCPNTLTQQHLRAARTS</sequence>
<proteinExistence type="predicted"/>
<accession>A0AAV4E327</accession>
<keyword evidence="3" id="KW-1185">Reference proteome</keyword>
<feature type="region of interest" description="Disordered" evidence="1">
    <location>
        <begin position="28"/>
        <end position="81"/>
    </location>
</feature>
<dbReference type="Proteomes" id="UP000735302">
    <property type="component" value="Unassembled WGS sequence"/>
</dbReference>
<evidence type="ECO:0000256" key="1">
    <source>
        <dbReference type="SAM" id="MobiDB-lite"/>
    </source>
</evidence>